<dbReference type="STRING" id="27349.A0A0L6V9W2"/>
<organism evidence="1 2">
    <name type="scientific">Puccinia sorghi</name>
    <dbReference type="NCBI Taxonomy" id="27349"/>
    <lineage>
        <taxon>Eukaryota</taxon>
        <taxon>Fungi</taxon>
        <taxon>Dikarya</taxon>
        <taxon>Basidiomycota</taxon>
        <taxon>Pucciniomycotina</taxon>
        <taxon>Pucciniomycetes</taxon>
        <taxon>Pucciniales</taxon>
        <taxon>Pucciniaceae</taxon>
        <taxon>Puccinia</taxon>
    </lineage>
</organism>
<reference evidence="1 2" key="1">
    <citation type="submission" date="2015-08" db="EMBL/GenBank/DDBJ databases">
        <title>Next Generation Sequencing and Analysis of the Genome of Puccinia sorghi L Schw, the Causal Agent of Maize Common Rust.</title>
        <authorList>
            <person name="Rochi L."/>
            <person name="Burguener G."/>
            <person name="Darino M."/>
            <person name="Turjanski A."/>
            <person name="Kreff E."/>
            <person name="Dieguez M.J."/>
            <person name="Sacco F."/>
        </authorList>
    </citation>
    <scope>NUCLEOTIDE SEQUENCE [LARGE SCALE GENOMIC DNA]</scope>
    <source>
        <strain evidence="1 2">RO10H11247</strain>
    </source>
</reference>
<dbReference type="EMBL" id="LAVV01007160">
    <property type="protein sequence ID" value="KNZ56895.1"/>
    <property type="molecule type" value="Genomic_DNA"/>
</dbReference>
<dbReference type="VEuPathDB" id="FungiDB:VP01_2291g1"/>
<comment type="caution">
    <text evidence="1">The sequence shown here is derived from an EMBL/GenBank/DDBJ whole genome shotgun (WGS) entry which is preliminary data.</text>
</comment>
<dbReference type="AlphaFoldDB" id="A0A0L6V9W2"/>
<gene>
    <name evidence="1" type="ORF">VP01_2291g1</name>
</gene>
<sequence length="182" mass="20954">MPRATKRAKSLRNLRTSLRIHITPAYEARFEDSDNGSQSQASDMEELVMTLLSIKRRQYLAERVRIQHAPDISKYLSNLDTLRFKQEFRMTESFLSLLSLIDNHPIFQNNSNFPQRPVRDQLMVTLQRMGMSGNGSSIGVLARFFRISEGEVILYCLRAVEAILALERYVFILSHLSPNFSG</sequence>
<proteinExistence type="predicted"/>
<dbReference type="OrthoDB" id="2505664at2759"/>
<evidence type="ECO:0000313" key="2">
    <source>
        <dbReference type="Proteomes" id="UP000037035"/>
    </source>
</evidence>
<keyword evidence="2" id="KW-1185">Reference proteome</keyword>
<evidence type="ECO:0000313" key="1">
    <source>
        <dbReference type="EMBL" id="KNZ56895.1"/>
    </source>
</evidence>
<name>A0A0L6V9W2_9BASI</name>
<protein>
    <submittedName>
        <fullName evidence="1">Uncharacterized protein</fullName>
    </submittedName>
</protein>
<accession>A0A0L6V9W2</accession>
<dbReference type="Proteomes" id="UP000037035">
    <property type="component" value="Unassembled WGS sequence"/>
</dbReference>